<reference evidence="5" key="1">
    <citation type="submission" date="2023-10" db="EMBL/GenBank/DDBJ databases">
        <authorList>
            <person name="Chen Y."/>
            <person name="Shah S."/>
            <person name="Dougan E. K."/>
            <person name="Thang M."/>
            <person name="Chan C."/>
        </authorList>
    </citation>
    <scope>NUCLEOTIDE SEQUENCE [LARGE SCALE GENOMIC DNA]</scope>
</reference>
<dbReference type="Gene3D" id="3.10.20.90">
    <property type="entry name" value="Phosphatidylinositol 3-kinase Catalytic Subunit, Chain A, domain 1"/>
    <property type="match status" value="1"/>
</dbReference>
<evidence type="ECO:0000259" key="3">
    <source>
        <dbReference type="Pfam" id="PF04106"/>
    </source>
</evidence>
<accession>A0ABN9SZJ2</accession>
<proteinExistence type="inferred from homology"/>
<dbReference type="Pfam" id="PF04106">
    <property type="entry name" value="ATG5_UblB"/>
    <property type="match status" value="1"/>
</dbReference>
<dbReference type="InterPro" id="IPR048318">
    <property type="entry name" value="ATG5_UblB"/>
</dbReference>
<keyword evidence="1" id="KW-1017">Isopeptide bond</keyword>
<comment type="similarity">
    <text evidence="1">Belongs to the ATG5 family.</text>
</comment>
<comment type="caution">
    <text evidence="5">The sequence shown here is derived from an EMBL/GenBank/DDBJ whole genome shotgun (WGS) entry which is preliminary data.</text>
</comment>
<dbReference type="Gene3D" id="1.10.246.190">
    <property type="entry name" value="Autophagy protein Apg5, helix rich domain"/>
    <property type="match status" value="1"/>
</dbReference>
<evidence type="ECO:0000256" key="2">
    <source>
        <dbReference type="SAM" id="MobiDB-lite"/>
    </source>
</evidence>
<dbReference type="PANTHER" id="PTHR13040:SF2">
    <property type="entry name" value="AUTOPHAGY PROTEIN 5"/>
    <property type="match status" value="1"/>
</dbReference>
<dbReference type="Gene3D" id="3.10.20.620">
    <property type="match status" value="1"/>
</dbReference>
<keyword evidence="1" id="KW-0832">Ubl conjugation</keyword>
<keyword evidence="6" id="KW-1185">Reference proteome</keyword>
<dbReference type="InterPro" id="IPR048939">
    <property type="entry name" value="ATG5_UblA"/>
</dbReference>
<organism evidence="5 6">
    <name type="scientific">Prorocentrum cordatum</name>
    <dbReference type="NCBI Taxonomy" id="2364126"/>
    <lineage>
        <taxon>Eukaryota</taxon>
        <taxon>Sar</taxon>
        <taxon>Alveolata</taxon>
        <taxon>Dinophyceae</taxon>
        <taxon>Prorocentrales</taxon>
        <taxon>Prorocentraceae</taxon>
        <taxon>Prorocentrum</taxon>
    </lineage>
</organism>
<dbReference type="Proteomes" id="UP001189429">
    <property type="component" value="Unassembled WGS sequence"/>
</dbReference>
<dbReference type="EMBL" id="CAUYUJ010014194">
    <property type="protein sequence ID" value="CAK0838060.1"/>
    <property type="molecule type" value="Genomic_DNA"/>
</dbReference>
<protein>
    <recommendedName>
        <fullName evidence="1">Autophagy protein 5</fullName>
    </recommendedName>
</protein>
<keyword evidence="1" id="KW-0472">Membrane</keyword>
<comment type="subunit">
    <text evidence="1">Conjugated with ATG12.</text>
</comment>
<feature type="domain" description="Autophagy protein ATG5 UblA" evidence="4">
    <location>
        <begin position="875"/>
        <end position="968"/>
    </location>
</feature>
<evidence type="ECO:0000259" key="4">
    <source>
        <dbReference type="Pfam" id="PF20638"/>
    </source>
</evidence>
<dbReference type="InterPro" id="IPR042526">
    <property type="entry name" value="Atg5_HR"/>
</dbReference>
<feature type="domain" description="Autophagy protein ATG5 UblB" evidence="3">
    <location>
        <begin position="1068"/>
        <end position="1164"/>
    </location>
</feature>
<comment type="function">
    <text evidence="1">Involved in autophagic vesicle formation.</text>
</comment>
<feature type="region of interest" description="Disordered" evidence="2">
    <location>
        <begin position="833"/>
        <end position="852"/>
    </location>
</feature>
<feature type="compositionally biased region" description="Polar residues" evidence="2">
    <location>
        <begin position="839"/>
        <end position="852"/>
    </location>
</feature>
<dbReference type="Pfam" id="PF20638">
    <property type="entry name" value="ATG5_UblA"/>
    <property type="match status" value="1"/>
</dbReference>
<evidence type="ECO:0000313" key="5">
    <source>
        <dbReference type="EMBL" id="CAK0838060.1"/>
    </source>
</evidence>
<evidence type="ECO:0000313" key="6">
    <source>
        <dbReference type="Proteomes" id="UP001189429"/>
    </source>
</evidence>
<sequence>MQRRSDIFTGAFCDRHVARMLGENIRIDAAESLLFVVFSGCDATEMEQRVGELVKVEYAVAAPVDSAMAQVAAAGWASDEAVNIAASRAANEAANRAANAGANNSSDEGAHRAANTVANDGTNEAANNLQCPKPAELPGQLGRPRFWSCQLAKQAGARHWRRARFVERRSMACHDDEDTGWIWQREQSILAFRAVHGASANGCGRTTKNARKLRNRGTGSWALPPRRPDARVCDAAKLEDPARAPARWPPPGVPKPPPPAGLVTSWAAAARAEDGDVELYEGKFAEAGIGTDAKTLKDAVAAASCMWTPVEKKRLRVEWGKAIQKLIRYRLSQQRVDDIAEILGEFRGLQRLAAITGTSKKTHIKEVRNKSGDLEHEASIAEVFAQFYEDLYSVSRQGNRAFSYEMCGGDWVPDFTEDELRDAIQEMQNGRSCHDKGIAAEMVKVDCPFLRELILGTFNAILNTGQRLPSDWMESRITARKYGLKLRMGKTVVLTNAEERPLHVQRGGRDVRALQRGEAEKYLGRKLTFDACHETELTNIISAGWASFTKLKSVLCDRRLPLADRAQLFCACVAPAVAVLYAAGTWTLKKDQERKLQSAQRRMLRSMVGTHRRLDEGWVECIRRATHACLGLAEKHHVEEWTALSHEHKRELAARGALREDTRWNARPLDWIPRHRFVSRRSQAGQKKRGAGGVCGAAAVPPAPRLPPGAVRAVPGLPASAAVPGARARRAPAATGAGKAEERLRRWLPWLAALATACIAGRWSMSTRDDKLPGARLLVRFAAISGLMNGCCSGPPTWTADASGFSGNAARFRGELDRGAPRQMMLEGRELAREAVGRSDQSTQPSEGTSGASLASCRLGLLVEEDARRQLSGGLLLVRVRLAADEVASLQEPPPRFFLVPRLAYLPFLFGCVSEHFKACLPPQLGQPYEIWFDYDGIPLRWHHPLGVLCDVLVGREVPVPLDLTAHFRGGSSKAGLTPFGGAGALQRVVMSSFRQAVFLQRGCTGPFSRLPRADQTRLWEAIAGFGTGHTPQDTFTASRMEQALKRYAAAQQQLQCDSLERCRSLAVRIHFYGPPHDALLLPAAPLEDDGSLATVGGLLQRAMPPLFDAAGRARLAQGLAPVPARLADGVEVLTHGVLVPLDTPLYWLALHAAYLDLFVHLVVRVPPALLGLGPRA</sequence>
<evidence type="ECO:0000256" key="1">
    <source>
        <dbReference type="RuleBase" id="RU361202"/>
    </source>
</evidence>
<dbReference type="InterPro" id="IPR042527">
    <property type="entry name" value="Atg5_UblA_dom_sf"/>
</dbReference>
<comment type="subcellular location">
    <subcellularLocation>
        <location evidence="1">Preautophagosomal structure membrane</location>
        <topology evidence="1">Peripheral membrane protein</topology>
    </subcellularLocation>
</comment>
<name>A0ABN9SZJ2_9DINO</name>
<dbReference type="PANTHER" id="PTHR13040">
    <property type="entry name" value="AUTOPHAGY PROTEIN 5"/>
    <property type="match status" value="1"/>
</dbReference>
<keyword evidence="1" id="KW-0072">Autophagy</keyword>
<gene>
    <name evidence="5" type="ORF">PCOR1329_LOCUS34088</name>
</gene>
<dbReference type="InterPro" id="IPR007239">
    <property type="entry name" value="Atg5"/>
</dbReference>